<dbReference type="Pfam" id="PF14246">
    <property type="entry name" value="TetR_C_7"/>
    <property type="match status" value="1"/>
</dbReference>
<keyword evidence="3" id="KW-0804">Transcription</keyword>
<feature type="domain" description="HTH tetR-type" evidence="5">
    <location>
        <begin position="20"/>
        <end position="80"/>
    </location>
</feature>
<dbReference type="EMBL" id="NKTX01000026">
    <property type="protein sequence ID" value="PYD81577.1"/>
    <property type="molecule type" value="Genomic_DNA"/>
</dbReference>
<gene>
    <name evidence="6" type="ORF">CFR80_10965</name>
</gene>
<keyword evidence="2 4" id="KW-0238">DNA-binding</keyword>
<dbReference type="PRINTS" id="PR00455">
    <property type="entry name" value="HTHTETR"/>
</dbReference>
<evidence type="ECO:0000256" key="3">
    <source>
        <dbReference type="ARBA" id="ARBA00023163"/>
    </source>
</evidence>
<evidence type="ECO:0000256" key="4">
    <source>
        <dbReference type="PROSITE-ProRule" id="PRU00335"/>
    </source>
</evidence>
<sequence length="232" mass="25770">MADQDRKRKNSGRPDSRMSEELDALILKTATRLFGEQGYAATSVEQIAAVAGVGKQTIYRRHPSKENLFKTVIAELGNSFLLAVSPSDEMVSNDPLQALYKTMRMLLDLILSPETLSLSRTFIAEGWRFPDLVDHAGAHIFDPLEKLTCKLLTAASRAGLLKEGCEPEETGQMLATLCLGGPHQQMLFGRRVLRTARERDDYLDHAWRAFMTGILATPVATPARGTGRRKRL</sequence>
<dbReference type="InterPro" id="IPR039536">
    <property type="entry name" value="TetR_C_Proteobacteria"/>
</dbReference>
<comment type="caution">
    <text evidence="6">The sequence shown here is derived from an EMBL/GenBank/DDBJ whole genome shotgun (WGS) entry which is preliminary data.</text>
</comment>
<dbReference type="SUPFAM" id="SSF46689">
    <property type="entry name" value="Homeodomain-like"/>
    <property type="match status" value="1"/>
</dbReference>
<dbReference type="GO" id="GO:0000976">
    <property type="term" value="F:transcription cis-regulatory region binding"/>
    <property type="evidence" value="ECO:0007669"/>
    <property type="project" value="TreeGrafter"/>
</dbReference>
<evidence type="ECO:0000256" key="2">
    <source>
        <dbReference type="ARBA" id="ARBA00023125"/>
    </source>
</evidence>
<feature type="DNA-binding region" description="H-T-H motif" evidence="4">
    <location>
        <begin position="43"/>
        <end position="62"/>
    </location>
</feature>
<reference evidence="6 7" key="1">
    <citation type="submission" date="2017-07" db="EMBL/GenBank/DDBJ databases">
        <title>A draft genome sequence of Komagataeibacter oboediens LMG 18849.</title>
        <authorList>
            <person name="Skraban J."/>
            <person name="Cleenwerck I."/>
            <person name="Vandamme P."/>
            <person name="Trcek J."/>
        </authorList>
    </citation>
    <scope>NUCLEOTIDE SEQUENCE [LARGE SCALE GENOMIC DNA]</scope>
    <source>
        <strain evidence="6 7">LMG 18849</strain>
    </source>
</reference>
<dbReference type="SUPFAM" id="SSF48498">
    <property type="entry name" value="Tetracyclin repressor-like, C-terminal domain"/>
    <property type="match status" value="1"/>
</dbReference>
<dbReference type="Pfam" id="PF00440">
    <property type="entry name" value="TetR_N"/>
    <property type="match status" value="1"/>
</dbReference>
<dbReference type="PROSITE" id="PS50977">
    <property type="entry name" value="HTH_TETR_2"/>
    <property type="match status" value="1"/>
</dbReference>
<organism evidence="6 7">
    <name type="scientific">Komagataeibacter oboediens</name>
    <dbReference type="NCBI Taxonomy" id="65958"/>
    <lineage>
        <taxon>Bacteria</taxon>
        <taxon>Pseudomonadati</taxon>
        <taxon>Pseudomonadota</taxon>
        <taxon>Alphaproteobacteria</taxon>
        <taxon>Acetobacterales</taxon>
        <taxon>Acetobacteraceae</taxon>
        <taxon>Komagataeibacter</taxon>
    </lineage>
</organism>
<name>A0A318QPD7_9PROT</name>
<dbReference type="RefSeq" id="WP_010516423.1">
    <property type="nucleotide sequence ID" value="NZ_NKTX01000026.1"/>
</dbReference>
<proteinExistence type="predicted"/>
<dbReference type="PANTHER" id="PTHR30055">
    <property type="entry name" value="HTH-TYPE TRANSCRIPTIONAL REGULATOR RUTR"/>
    <property type="match status" value="1"/>
</dbReference>
<dbReference type="Proteomes" id="UP000247417">
    <property type="component" value="Unassembled WGS sequence"/>
</dbReference>
<dbReference type="Gene3D" id="1.10.357.10">
    <property type="entry name" value="Tetracycline Repressor, domain 2"/>
    <property type="match status" value="1"/>
</dbReference>
<protein>
    <submittedName>
        <fullName evidence="6">TetR family transcriptional regulator</fullName>
    </submittedName>
</protein>
<accession>A0A318QPD7</accession>
<dbReference type="InterPro" id="IPR001647">
    <property type="entry name" value="HTH_TetR"/>
</dbReference>
<dbReference type="FunFam" id="1.10.10.60:FF:000141">
    <property type="entry name" value="TetR family transcriptional regulator"/>
    <property type="match status" value="1"/>
</dbReference>
<evidence type="ECO:0000313" key="6">
    <source>
        <dbReference type="EMBL" id="PYD81577.1"/>
    </source>
</evidence>
<dbReference type="InterPro" id="IPR036271">
    <property type="entry name" value="Tet_transcr_reg_TetR-rel_C_sf"/>
</dbReference>
<dbReference type="OrthoDB" id="7584337at2"/>
<evidence type="ECO:0000256" key="1">
    <source>
        <dbReference type="ARBA" id="ARBA00023015"/>
    </source>
</evidence>
<evidence type="ECO:0000259" key="5">
    <source>
        <dbReference type="PROSITE" id="PS50977"/>
    </source>
</evidence>
<dbReference type="AlphaFoldDB" id="A0A318QPD7"/>
<dbReference type="GO" id="GO:0003700">
    <property type="term" value="F:DNA-binding transcription factor activity"/>
    <property type="evidence" value="ECO:0007669"/>
    <property type="project" value="TreeGrafter"/>
</dbReference>
<dbReference type="PANTHER" id="PTHR30055:SF234">
    <property type="entry name" value="HTH-TYPE TRANSCRIPTIONAL REGULATOR BETI"/>
    <property type="match status" value="1"/>
</dbReference>
<keyword evidence="1" id="KW-0805">Transcription regulation</keyword>
<evidence type="ECO:0000313" key="7">
    <source>
        <dbReference type="Proteomes" id="UP000247417"/>
    </source>
</evidence>
<dbReference type="InterPro" id="IPR050109">
    <property type="entry name" value="HTH-type_TetR-like_transc_reg"/>
</dbReference>
<dbReference type="InterPro" id="IPR009057">
    <property type="entry name" value="Homeodomain-like_sf"/>
</dbReference>